<feature type="compositionally biased region" description="Basic and acidic residues" evidence="3">
    <location>
        <begin position="184"/>
        <end position="215"/>
    </location>
</feature>
<evidence type="ECO:0000313" key="6">
    <source>
        <dbReference type="Proteomes" id="UP000708208"/>
    </source>
</evidence>
<dbReference type="PANTHER" id="PTHR15904">
    <property type="entry name" value="FAM13"/>
    <property type="match status" value="1"/>
</dbReference>
<feature type="region of interest" description="Disordered" evidence="3">
    <location>
        <begin position="142"/>
        <end position="164"/>
    </location>
</feature>
<gene>
    <name evidence="5" type="ORF">AFUS01_LOCUS13303</name>
</gene>
<feature type="compositionally biased region" description="Polar residues" evidence="3">
    <location>
        <begin position="257"/>
        <end position="281"/>
    </location>
</feature>
<feature type="compositionally biased region" description="Basic and acidic residues" evidence="3">
    <location>
        <begin position="90"/>
        <end position="115"/>
    </location>
</feature>
<feature type="domain" description="FAM13A-like" evidence="4">
    <location>
        <begin position="783"/>
        <end position="854"/>
    </location>
</feature>
<feature type="compositionally biased region" description="Basic residues" evidence="3">
    <location>
        <begin position="326"/>
        <end position="338"/>
    </location>
</feature>
<keyword evidence="2" id="KW-0175">Coiled coil</keyword>
<feature type="region of interest" description="Disordered" evidence="3">
    <location>
        <begin position="184"/>
        <end position="240"/>
    </location>
</feature>
<feature type="region of interest" description="Disordered" evidence="3">
    <location>
        <begin position="252"/>
        <end position="286"/>
    </location>
</feature>
<dbReference type="InterPro" id="IPR039102">
    <property type="entry name" value="FAM13"/>
</dbReference>
<evidence type="ECO:0000256" key="1">
    <source>
        <dbReference type="ARBA" id="ARBA00007549"/>
    </source>
</evidence>
<dbReference type="AlphaFoldDB" id="A0A8J2KC69"/>
<organism evidence="5 6">
    <name type="scientific">Allacma fusca</name>
    <dbReference type="NCBI Taxonomy" id="39272"/>
    <lineage>
        <taxon>Eukaryota</taxon>
        <taxon>Metazoa</taxon>
        <taxon>Ecdysozoa</taxon>
        <taxon>Arthropoda</taxon>
        <taxon>Hexapoda</taxon>
        <taxon>Collembola</taxon>
        <taxon>Symphypleona</taxon>
        <taxon>Sminthuridae</taxon>
        <taxon>Allacma</taxon>
    </lineage>
</organism>
<feature type="compositionally biased region" description="Polar residues" evidence="3">
    <location>
        <begin position="217"/>
        <end position="234"/>
    </location>
</feature>
<keyword evidence="6" id="KW-1185">Reference proteome</keyword>
<dbReference type="OrthoDB" id="185175at2759"/>
<feature type="compositionally biased region" description="Polar residues" evidence="3">
    <location>
        <begin position="142"/>
        <end position="154"/>
    </location>
</feature>
<proteinExistence type="inferred from homology"/>
<comment type="similarity">
    <text evidence="1">Belongs to the FAM13 family.</text>
</comment>
<feature type="region of interest" description="Disordered" evidence="3">
    <location>
        <begin position="317"/>
        <end position="395"/>
    </location>
</feature>
<dbReference type="Pfam" id="PF26116">
    <property type="entry name" value="FAM13A"/>
    <property type="match status" value="1"/>
</dbReference>
<feature type="region of interest" description="Disordered" evidence="3">
    <location>
        <begin position="741"/>
        <end position="766"/>
    </location>
</feature>
<feature type="compositionally biased region" description="Basic and acidic residues" evidence="3">
    <location>
        <begin position="64"/>
        <end position="75"/>
    </location>
</feature>
<feature type="region of interest" description="Disordered" evidence="3">
    <location>
        <begin position="496"/>
        <end position="521"/>
    </location>
</feature>
<evidence type="ECO:0000256" key="3">
    <source>
        <dbReference type="SAM" id="MobiDB-lite"/>
    </source>
</evidence>
<accession>A0A8J2KC69</accession>
<sequence>MFKFRRPSICADLEIVSDSDSVSDVTDEIQKRHILKICTMGVFRMLFGRKKKGVSINSISESRSSLKSEDPETWKKTGGSGEDCDSPSNDSERFFESAEEEARKSHSKDLPKNEVDSAVPSSALGPKHGLSLDLHHAGTLKTETVNNGSSSNCVGTNGSTSVTSTGSAATFAAAIMCDRKRKERHESCSQGQEKKVIRSLSHDDPKLESDVEKGNNFRRTQSNDNFQPSLNASPTGDDETEEGLILELQQQIQSSSCNGKQKSSNTGESKQNQLNNSSGPVDSSLYGVGSAPIPQYGIVRTMPMHFEAELQRQWERSAQWTSSSTRKVHSGGKHRNRSGKSSSMSTPSKDPSDGELEDGRDSDDVTGENVSSFNEDELQSPTSEESSSSSIESLEDIENQEKLSLNLNVSCEDLETDMGEDLDVEQTRLADTSQSHHGLENGNSLKPLPHLDFSTLHHQVETNEPIPFLAALQASGAEDQVMLSPRNSILIKEADPSVPPSPPLHQAILDPPISRQHGGNQNMKMNQLSKQVGNLKKHLKSLEEEYEQLFGYKPSHADKLNQKEMRKCLLQLTKAKRELKQMKEDPANLRPGGSLLQVLNSTMGQPFYSRNSPEALKCLDETVKEINKTMCDKRRSQCRPEDPGLMTQSELTEEKNSMQKQLLMLEKRHGRPGSKEEKEIVRTLYDRYRSLKKTGSRFGNIKENSIDLAPILEYEPLELAPNNSEVNSTSIVELRKESGSGIVSSGVNSPKGRRRRIAQNEDDDYDDGSVINIRNEGFTEMNLPELESRQRLARDEKRRLRTILRKFESDFQNVTGRPPQKDEKYSSAEMETTYQKYKRCRATVRLLDVLISKRKYPQLVDISKCED</sequence>
<protein>
    <recommendedName>
        <fullName evidence="4">FAM13A-like domain-containing protein</fullName>
    </recommendedName>
</protein>
<dbReference type="PANTHER" id="PTHR15904:SF17">
    <property type="entry name" value="RHO-GAP DOMAIN-CONTAINING PROTEIN"/>
    <property type="match status" value="1"/>
</dbReference>
<evidence type="ECO:0000256" key="2">
    <source>
        <dbReference type="SAM" id="Coils"/>
    </source>
</evidence>
<evidence type="ECO:0000313" key="5">
    <source>
        <dbReference type="EMBL" id="CAG7724270.1"/>
    </source>
</evidence>
<feature type="compositionally biased region" description="Low complexity" evidence="3">
    <location>
        <begin position="379"/>
        <end position="392"/>
    </location>
</feature>
<name>A0A8J2KC69_9HEXA</name>
<dbReference type="EMBL" id="CAJVCH010107794">
    <property type="protein sequence ID" value="CAG7724270.1"/>
    <property type="molecule type" value="Genomic_DNA"/>
</dbReference>
<feature type="compositionally biased region" description="Low complexity" evidence="3">
    <location>
        <begin position="339"/>
        <end position="349"/>
    </location>
</feature>
<comment type="caution">
    <text evidence="5">The sequence shown here is derived from an EMBL/GenBank/DDBJ whole genome shotgun (WGS) entry which is preliminary data.</text>
</comment>
<feature type="coiled-coil region" evidence="2">
    <location>
        <begin position="525"/>
        <end position="585"/>
    </location>
</feature>
<feature type="region of interest" description="Disordered" evidence="3">
    <location>
        <begin position="58"/>
        <end position="130"/>
    </location>
</feature>
<feature type="compositionally biased region" description="Low complexity" evidence="3">
    <location>
        <begin position="155"/>
        <end position="164"/>
    </location>
</feature>
<dbReference type="Proteomes" id="UP000708208">
    <property type="component" value="Unassembled WGS sequence"/>
</dbReference>
<dbReference type="InterPro" id="IPR059029">
    <property type="entry name" value="FAM13A_dom"/>
</dbReference>
<evidence type="ECO:0000259" key="4">
    <source>
        <dbReference type="Pfam" id="PF26116"/>
    </source>
</evidence>
<reference evidence="5" key="1">
    <citation type="submission" date="2021-06" db="EMBL/GenBank/DDBJ databases">
        <authorList>
            <person name="Hodson N. C."/>
            <person name="Mongue J. A."/>
            <person name="Jaron S. K."/>
        </authorList>
    </citation>
    <scope>NUCLEOTIDE SEQUENCE</scope>
</reference>